<dbReference type="InterPro" id="IPR018247">
    <property type="entry name" value="EF_Hand_1_Ca_BS"/>
</dbReference>
<evidence type="ECO:0000256" key="3">
    <source>
        <dbReference type="ARBA" id="ARBA00022729"/>
    </source>
</evidence>
<evidence type="ECO:0000256" key="5">
    <source>
        <dbReference type="ARBA" id="ARBA00022837"/>
    </source>
</evidence>
<dbReference type="Gene3D" id="2.70.130.10">
    <property type="entry name" value="Mannose-6-phosphate receptor binding domain"/>
    <property type="match status" value="1"/>
</dbReference>
<dbReference type="Proteomes" id="UP000515159">
    <property type="component" value="Chromosome 16"/>
</dbReference>
<keyword evidence="2" id="KW-0479">Metal-binding</keyword>
<protein>
    <recommendedName>
        <fullName evidence="1">Glucosidase 2 subunit beta</fullName>
    </recommendedName>
</protein>
<dbReference type="SUPFAM" id="SSF50911">
    <property type="entry name" value="Mannose 6-phosphate receptor domain"/>
    <property type="match status" value="1"/>
</dbReference>
<dbReference type="FunFam" id="4.10.400.10:FF:000150">
    <property type="entry name" value="Glucosidase 2 subunit beta"/>
    <property type="match status" value="1"/>
</dbReference>
<accession>A0A6P8PYD1</accession>
<dbReference type="PROSITE" id="PS00018">
    <property type="entry name" value="EF_HAND_1"/>
    <property type="match status" value="1"/>
</dbReference>
<feature type="domain" description="EF-hand" evidence="10">
    <location>
        <begin position="214"/>
        <end position="249"/>
    </location>
</feature>
<dbReference type="FunCoup" id="A0A6P8PYD1">
    <property type="interactions" value="3482"/>
</dbReference>
<feature type="coiled-coil region" evidence="7">
    <location>
        <begin position="121"/>
        <end position="229"/>
    </location>
</feature>
<evidence type="ECO:0000313" key="13">
    <source>
        <dbReference type="RefSeq" id="XP_033780126.1"/>
    </source>
</evidence>
<dbReference type="InterPro" id="IPR009011">
    <property type="entry name" value="Man6P_isomerase_rcpt-bd_dom_sf"/>
</dbReference>
<dbReference type="SUPFAM" id="SSF47473">
    <property type="entry name" value="EF-hand"/>
    <property type="match status" value="1"/>
</dbReference>
<proteinExistence type="predicted"/>
<dbReference type="GO" id="GO:0006491">
    <property type="term" value="P:N-glycan processing"/>
    <property type="evidence" value="ECO:0007669"/>
    <property type="project" value="TreeGrafter"/>
</dbReference>
<dbReference type="Pfam" id="PF12999">
    <property type="entry name" value="PRKCSH-like"/>
    <property type="match status" value="1"/>
</dbReference>
<feature type="compositionally biased region" description="Acidic residues" evidence="8">
    <location>
        <begin position="302"/>
        <end position="324"/>
    </location>
</feature>
<dbReference type="PROSITE" id="PS51914">
    <property type="entry name" value="MRH"/>
    <property type="match status" value="1"/>
</dbReference>
<feature type="coiled-coil region" evidence="7">
    <location>
        <begin position="357"/>
        <end position="387"/>
    </location>
</feature>
<evidence type="ECO:0000256" key="7">
    <source>
        <dbReference type="SAM" id="Coils"/>
    </source>
</evidence>
<evidence type="ECO:0000256" key="4">
    <source>
        <dbReference type="ARBA" id="ARBA00022824"/>
    </source>
</evidence>
<feature type="chain" id="PRO_5027822263" description="Glucosidase 2 subunit beta" evidence="9">
    <location>
        <begin position="20"/>
        <end position="533"/>
    </location>
</feature>
<gene>
    <name evidence="13" type="primary">PRKCSH</name>
</gene>
<feature type="domain" description="MRH" evidence="11">
    <location>
        <begin position="403"/>
        <end position="533"/>
    </location>
</feature>
<reference evidence="13" key="1">
    <citation type="submission" date="2025-08" db="UniProtKB">
        <authorList>
            <consortium name="RefSeq"/>
        </authorList>
    </citation>
    <scope>IDENTIFICATION</scope>
</reference>
<dbReference type="Gene3D" id="4.10.400.10">
    <property type="entry name" value="Low-density Lipoprotein Receptor"/>
    <property type="match status" value="1"/>
</dbReference>
<evidence type="ECO:0000256" key="1">
    <source>
        <dbReference type="ARBA" id="ARBA00022387"/>
    </source>
</evidence>
<evidence type="ECO:0000256" key="6">
    <source>
        <dbReference type="ARBA" id="ARBA00023157"/>
    </source>
</evidence>
<keyword evidence="6" id="KW-1015">Disulfide bond</keyword>
<dbReference type="PROSITE" id="PS50222">
    <property type="entry name" value="EF_HAND_2"/>
    <property type="match status" value="1"/>
</dbReference>
<keyword evidence="7" id="KW-0175">Coiled coil</keyword>
<dbReference type="InterPro" id="IPR028146">
    <property type="entry name" value="PRKCSH_N"/>
</dbReference>
<dbReference type="GO" id="GO:0005509">
    <property type="term" value="F:calcium ion binding"/>
    <property type="evidence" value="ECO:0007669"/>
    <property type="project" value="InterPro"/>
</dbReference>
<dbReference type="AlphaFoldDB" id="A0A6P8PYD1"/>
<evidence type="ECO:0000259" key="10">
    <source>
        <dbReference type="PROSITE" id="PS50222"/>
    </source>
</evidence>
<dbReference type="GeneID" id="117350172"/>
<dbReference type="Pfam" id="PF13015">
    <property type="entry name" value="PRKCSH_1"/>
    <property type="match status" value="1"/>
</dbReference>
<dbReference type="InterPro" id="IPR039794">
    <property type="entry name" value="Gtb1-like"/>
</dbReference>
<evidence type="ECO:0000259" key="11">
    <source>
        <dbReference type="PROSITE" id="PS51914"/>
    </source>
</evidence>
<evidence type="ECO:0000313" key="12">
    <source>
        <dbReference type="Proteomes" id="UP000515159"/>
    </source>
</evidence>
<dbReference type="InterPro" id="IPR036607">
    <property type="entry name" value="PRKCSH"/>
</dbReference>
<dbReference type="GO" id="GO:0017177">
    <property type="term" value="C:glucosidase II complex"/>
    <property type="evidence" value="ECO:0007669"/>
    <property type="project" value="TreeGrafter"/>
</dbReference>
<dbReference type="KEGG" id="gsh:117350172"/>
<sequence length="533" mass="59910">MLLPLLPVLLGPLLRCASAVEVKRPRGVSLSNRHFYDELKPFTCLDGSLTIAFDRVNDDYCDCADGSDEPGTAACPNGKFHCTNAGYRPQYIPSSWVNDGVCDCCDTTDEYNSGHICENTCREMDRKTREALQQMAEVTKEGFHLKQLLIDEARKGREEKQGKLTELQESKQSLEEKVATLKALKEEAEKPEQEAKDIHKKAWEEQKMAEKAEQEKLQAAQAFQELDQDQDGLVSLSELQSHPELDTEGDGVMSEAEAQTLLGDLPQVDPLIFQEKVWPVIQDTYLPKALDDIPPAPPLEIPPDDGEFEEEIEDEDEEEEDGDQEEPKIRPPKQASEKMEEELEPLPPYDETTQALIDVAQKAREQYEEASKSLRDMEDSVRALEKEITFDFGPQGEFTYLYNQCYELTTNEYVYRLCLFDRVTQKSKSGGSETNLGTWGSWAGPSNDQFSIMKYEHGTSCWQGPNRSTNVKLSCGKETVVISTAEPSRCSASAASQEPFPQDIFTPPPSRGPTSPVSLSSPPLYLNHFLPWN</sequence>
<evidence type="ECO:0000256" key="2">
    <source>
        <dbReference type="ARBA" id="ARBA00022723"/>
    </source>
</evidence>
<organism evidence="12 13">
    <name type="scientific">Geotrypetes seraphini</name>
    <name type="common">Gaboon caecilian</name>
    <name type="synonym">Caecilia seraphini</name>
    <dbReference type="NCBI Taxonomy" id="260995"/>
    <lineage>
        <taxon>Eukaryota</taxon>
        <taxon>Metazoa</taxon>
        <taxon>Chordata</taxon>
        <taxon>Craniata</taxon>
        <taxon>Vertebrata</taxon>
        <taxon>Euteleostomi</taxon>
        <taxon>Amphibia</taxon>
        <taxon>Gymnophiona</taxon>
        <taxon>Geotrypetes</taxon>
    </lineage>
</organism>
<dbReference type="CTD" id="5589"/>
<dbReference type="InParanoid" id="A0A6P8PYD1"/>
<dbReference type="RefSeq" id="XP_033780126.1">
    <property type="nucleotide sequence ID" value="XM_033924235.1"/>
</dbReference>
<dbReference type="PANTHER" id="PTHR12630:SF1">
    <property type="entry name" value="GLUCOSIDASE 2 SUBUNIT BETA"/>
    <property type="match status" value="1"/>
</dbReference>
<dbReference type="GO" id="GO:0001889">
    <property type="term" value="P:liver development"/>
    <property type="evidence" value="ECO:0007669"/>
    <property type="project" value="TreeGrafter"/>
</dbReference>
<name>A0A6P8PYD1_GEOSA</name>
<keyword evidence="12" id="KW-1185">Reference proteome</keyword>
<dbReference type="SUPFAM" id="SSF57424">
    <property type="entry name" value="LDL receptor-like module"/>
    <property type="match status" value="1"/>
</dbReference>
<dbReference type="Gene3D" id="1.10.238.10">
    <property type="entry name" value="EF-hand"/>
    <property type="match status" value="1"/>
</dbReference>
<dbReference type="InterPro" id="IPR011992">
    <property type="entry name" value="EF-hand-dom_pair"/>
</dbReference>
<dbReference type="OrthoDB" id="28322at2759"/>
<feature type="signal peptide" evidence="9">
    <location>
        <begin position="1"/>
        <end position="19"/>
    </location>
</feature>
<evidence type="ECO:0000256" key="8">
    <source>
        <dbReference type="SAM" id="MobiDB-lite"/>
    </source>
</evidence>
<dbReference type="PANTHER" id="PTHR12630">
    <property type="entry name" value="N-LINKED OLIGOSACCHARIDE PROCESSING"/>
    <property type="match status" value="1"/>
</dbReference>
<feature type="region of interest" description="Disordered" evidence="8">
    <location>
        <begin position="497"/>
        <end position="518"/>
    </location>
</feature>
<dbReference type="InterPro" id="IPR044865">
    <property type="entry name" value="MRH_dom"/>
</dbReference>
<keyword evidence="3 9" id="KW-0732">Signal</keyword>
<keyword evidence="5" id="KW-0106">Calcium</keyword>
<keyword evidence="4" id="KW-0256">Endoplasmic reticulum</keyword>
<feature type="region of interest" description="Disordered" evidence="8">
    <location>
        <begin position="288"/>
        <end position="343"/>
    </location>
</feature>
<evidence type="ECO:0000256" key="9">
    <source>
        <dbReference type="SAM" id="SignalP"/>
    </source>
</evidence>
<dbReference type="InterPro" id="IPR002048">
    <property type="entry name" value="EF_hand_dom"/>
</dbReference>
<dbReference type="InterPro" id="IPR036055">
    <property type="entry name" value="LDL_receptor-like_sf"/>
</dbReference>